<sequence>MVFRSFISAEQRAYVRLLRNNGLSLRQISSKSRVSLTSVQRICSSQIRHFARIKRTGGRKQILTYRQERTLLRNVQKLRTLEARKKGLLSNGDLKKRLAFAKKVRHQYGRNLFTDQIAFYLDGTSFTFKTNPLDQARAPRGRVWRKRSEGLMSGCTAKGTKVGTGGKVVKLMVAISYNEGVIACEPYQEMNGAYFSDFVRRKFEAMFSLANKNGSRLFIQDGDPSQNSKPARDAMAEVNAELLQIPPRSPDLNPVENIFKLVGDKLRADALKFEIRKESFQSFQARVIATIRSIPIETIDKTIDSMDHRISLLLTNGGKKTRY</sequence>
<gene>
    <name evidence="2" type="ORF">HOLleu_03835</name>
</gene>
<dbReference type="Pfam" id="PF13358">
    <property type="entry name" value="DDE_3"/>
    <property type="match status" value="1"/>
</dbReference>
<proteinExistence type="predicted"/>
<protein>
    <submittedName>
        <fullName evidence="2">Transposable element Tc1 transposase</fullName>
    </submittedName>
</protein>
<dbReference type="EMBL" id="JAIZAY010000001">
    <property type="protein sequence ID" value="KAJ8050580.1"/>
    <property type="molecule type" value="Genomic_DNA"/>
</dbReference>
<name>A0A9Q1HLJ5_HOLLE</name>
<dbReference type="Proteomes" id="UP001152320">
    <property type="component" value="Chromosome 1"/>
</dbReference>
<organism evidence="2 3">
    <name type="scientific">Holothuria leucospilota</name>
    <name type="common">Black long sea cucumber</name>
    <name type="synonym">Mertensiothuria leucospilota</name>
    <dbReference type="NCBI Taxonomy" id="206669"/>
    <lineage>
        <taxon>Eukaryota</taxon>
        <taxon>Metazoa</taxon>
        <taxon>Echinodermata</taxon>
        <taxon>Eleutherozoa</taxon>
        <taxon>Echinozoa</taxon>
        <taxon>Holothuroidea</taxon>
        <taxon>Aspidochirotacea</taxon>
        <taxon>Aspidochirotida</taxon>
        <taxon>Holothuriidae</taxon>
        <taxon>Holothuria</taxon>
    </lineage>
</organism>
<accession>A0A9Q1HLJ5</accession>
<evidence type="ECO:0000259" key="1">
    <source>
        <dbReference type="Pfam" id="PF13358"/>
    </source>
</evidence>
<dbReference type="Gene3D" id="3.30.420.10">
    <property type="entry name" value="Ribonuclease H-like superfamily/Ribonuclease H"/>
    <property type="match status" value="1"/>
</dbReference>
<keyword evidence="3" id="KW-1185">Reference proteome</keyword>
<comment type="caution">
    <text evidence="2">The sequence shown here is derived from an EMBL/GenBank/DDBJ whole genome shotgun (WGS) entry which is preliminary data.</text>
</comment>
<dbReference type="InterPro" id="IPR036397">
    <property type="entry name" value="RNaseH_sf"/>
</dbReference>
<feature type="domain" description="Tc1-like transposase DDE" evidence="1">
    <location>
        <begin position="154"/>
        <end position="268"/>
    </location>
</feature>
<reference evidence="2" key="1">
    <citation type="submission" date="2021-10" db="EMBL/GenBank/DDBJ databases">
        <title>Tropical sea cucumber genome reveals ecological adaptation and Cuvierian tubules defense mechanism.</title>
        <authorList>
            <person name="Chen T."/>
        </authorList>
    </citation>
    <scope>NUCLEOTIDE SEQUENCE</scope>
    <source>
        <strain evidence="2">Nanhai2018</strain>
        <tissue evidence="2">Muscle</tissue>
    </source>
</reference>
<dbReference type="AlphaFoldDB" id="A0A9Q1HLJ5"/>
<dbReference type="OrthoDB" id="5970360at2759"/>
<dbReference type="GO" id="GO:0003676">
    <property type="term" value="F:nucleic acid binding"/>
    <property type="evidence" value="ECO:0007669"/>
    <property type="project" value="InterPro"/>
</dbReference>
<evidence type="ECO:0000313" key="2">
    <source>
        <dbReference type="EMBL" id="KAJ8050580.1"/>
    </source>
</evidence>
<evidence type="ECO:0000313" key="3">
    <source>
        <dbReference type="Proteomes" id="UP001152320"/>
    </source>
</evidence>
<dbReference type="InterPro" id="IPR038717">
    <property type="entry name" value="Tc1-like_DDE_dom"/>
</dbReference>